<gene>
    <name evidence="3" type="ORF">Tcan_06678</name>
</gene>
<dbReference type="PANTHER" id="PTHR12941">
    <property type="entry name" value="ER MEMBRANE PROTEIN COMPLEX"/>
    <property type="match status" value="1"/>
</dbReference>
<evidence type="ECO:0000256" key="1">
    <source>
        <dbReference type="ARBA" id="ARBA00007461"/>
    </source>
</evidence>
<dbReference type="EMBL" id="JPKZ01000201">
    <property type="protein sequence ID" value="KHN88608.1"/>
    <property type="molecule type" value="Genomic_DNA"/>
</dbReference>
<dbReference type="GO" id="GO:0072546">
    <property type="term" value="C:EMC complex"/>
    <property type="evidence" value="ECO:0007669"/>
    <property type="project" value="InterPro"/>
</dbReference>
<evidence type="ECO:0000259" key="2">
    <source>
        <dbReference type="PROSITE" id="PS50249"/>
    </source>
</evidence>
<dbReference type="CDD" id="cd08060">
    <property type="entry name" value="MPN_UPF0172"/>
    <property type="match status" value="1"/>
</dbReference>
<keyword evidence="4" id="KW-1185">Reference proteome</keyword>
<accession>A0A0B2W3P0</accession>
<dbReference type="STRING" id="6265.A0A0B2W3P0"/>
<dbReference type="OrthoDB" id="194468at2759"/>
<dbReference type="PROSITE" id="PS50249">
    <property type="entry name" value="MPN"/>
    <property type="match status" value="1"/>
</dbReference>
<comment type="similarity">
    <text evidence="1">Belongs to the EMC8/EMC9 family.</text>
</comment>
<dbReference type="Pfam" id="PF03665">
    <property type="entry name" value="UPF0172"/>
    <property type="match status" value="1"/>
</dbReference>
<dbReference type="InterPro" id="IPR005366">
    <property type="entry name" value="EMC8/9"/>
</dbReference>
<comment type="caution">
    <text evidence="3">The sequence shown here is derived from an EMBL/GenBank/DDBJ whole genome shotgun (WGS) entry which is preliminary data.</text>
</comment>
<proteinExistence type="inferred from homology"/>
<sequence>MIPLRNLVLEGELRQRNSQVSRIVNTVTFYSATMRVPQLNSLCYAKVILHALKYPHCAVVGLLIGEAEEEGGVVCVNAVPCLHESAALTMALEVALTSVDTYCSANALNIVGVYFCNESLSDNSLDPFAVRVAEKVATNFANAILVQIDNSLLSIDSSEPAIRVYANDNKAWKQKKFRLDRNLETLSATSIAIQRKLYREIIDFENHLDNPANDFWNLALNEKIEQLADGS</sequence>
<dbReference type="AlphaFoldDB" id="A0A0B2W3P0"/>
<protein>
    <submittedName>
        <fullName evidence="3">ER membrane protein complex subunit 8/9-like protein</fullName>
    </submittedName>
</protein>
<dbReference type="InterPro" id="IPR037518">
    <property type="entry name" value="MPN"/>
</dbReference>
<dbReference type="PANTHER" id="PTHR12941:SF10">
    <property type="entry name" value="ER MEMBRANE PROTEIN COMPLEX SUBUNIT 8_9 HOMOLOG"/>
    <property type="match status" value="1"/>
</dbReference>
<evidence type="ECO:0000313" key="3">
    <source>
        <dbReference type="EMBL" id="KHN88608.1"/>
    </source>
</evidence>
<evidence type="ECO:0000313" key="4">
    <source>
        <dbReference type="Proteomes" id="UP000031036"/>
    </source>
</evidence>
<dbReference type="Proteomes" id="UP000031036">
    <property type="component" value="Unassembled WGS sequence"/>
</dbReference>
<name>A0A0B2W3P0_TOXCA</name>
<organism evidence="3 4">
    <name type="scientific">Toxocara canis</name>
    <name type="common">Canine roundworm</name>
    <dbReference type="NCBI Taxonomy" id="6265"/>
    <lineage>
        <taxon>Eukaryota</taxon>
        <taxon>Metazoa</taxon>
        <taxon>Ecdysozoa</taxon>
        <taxon>Nematoda</taxon>
        <taxon>Chromadorea</taxon>
        <taxon>Rhabditida</taxon>
        <taxon>Spirurina</taxon>
        <taxon>Ascaridomorpha</taxon>
        <taxon>Ascaridoidea</taxon>
        <taxon>Toxocaridae</taxon>
        <taxon>Toxocara</taxon>
    </lineage>
</organism>
<feature type="domain" description="MPN" evidence="2">
    <location>
        <begin position="37"/>
        <end position="171"/>
    </location>
</feature>
<reference evidence="3 4" key="1">
    <citation type="submission" date="2014-11" db="EMBL/GenBank/DDBJ databases">
        <title>Genetic blueprint of the zoonotic pathogen Toxocara canis.</title>
        <authorList>
            <person name="Zhu X.-Q."/>
            <person name="Korhonen P.K."/>
            <person name="Cai H."/>
            <person name="Young N.D."/>
            <person name="Nejsum P."/>
            <person name="von Samson-Himmelstjerna G."/>
            <person name="Boag P.R."/>
            <person name="Tan P."/>
            <person name="Li Q."/>
            <person name="Min J."/>
            <person name="Yang Y."/>
            <person name="Wang X."/>
            <person name="Fang X."/>
            <person name="Hall R.S."/>
            <person name="Hofmann A."/>
            <person name="Sternberg P.W."/>
            <person name="Jex A.R."/>
            <person name="Gasser R.B."/>
        </authorList>
    </citation>
    <scope>NUCLEOTIDE SEQUENCE [LARGE SCALE GENOMIC DNA]</scope>
    <source>
        <strain evidence="3">PN_DK_2014</strain>
    </source>
</reference>
<dbReference type="OMA" id="PHCAING"/>